<sequence length="527" mass="59393">MSQASGSSVSLSKLPPEVWGSIASSFQLEPMDMGTYHPSRDFLANRANLRNLCLTNHTFAAAAQPFLYETIILYARPDDETKGPESLVQLLRTLVSNPVLQQYVRHLACALTLWPNKRDGIQPPFRSFRVWKGMRDGSQQSVSVLRAWKDMRDVCLAKLKPEERQLFVNATLLEPSDEAPAPQTWPYSRHVDAGVKDAIQLWNNDLQTSQKLLAILLCFTPRLQTLLLQGSAHQRSPMRPFSDLLEYFLCEQSGPPDPVLPLLSTIRLQPGPSALPSSWTGVQVCQNLLPHLPSLRQLDQWKSASYRDAQDLPDHTWANGLEEINIALGTNAGTAAGFVNQAHSLRTLRLQCVPEHHGIHNWQPTPPQGDLNQAILHRAPTLARLTLTSMGDAFQWQRRRLSCLPQLPLVEELEIDHSLLVQSNSPGETQVPDLIPPNLRELKLIFHHGSDEHFEMFMLTFPLDLPLARSQERLKHLQKVHIEVFSVHDINNQKLKAKLDTRLALILETGCVCTYTLNRGQKPNIVI</sequence>
<proteinExistence type="predicted"/>
<reference evidence="1 2" key="1">
    <citation type="journal article" date="2024" name="IMA Fungus">
        <title>Apiospora arundinis, a panoply of carbohydrate-active enzymes and secondary metabolites.</title>
        <authorList>
            <person name="Sorensen T."/>
            <person name="Petersen C."/>
            <person name="Muurmann A.T."/>
            <person name="Christiansen J.V."/>
            <person name="Brundto M.L."/>
            <person name="Overgaard C.K."/>
            <person name="Boysen A.T."/>
            <person name="Wollenberg R.D."/>
            <person name="Larsen T.O."/>
            <person name="Sorensen J.L."/>
            <person name="Nielsen K.L."/>
            <person name="Sondergaard T.E."/>
        </authorList>
    </citation>
    <scope>NUCLEOTIDE SEQUENCE [LARGE SCALE GENOMIC DNA]</scope>
    <source>
        <strain evidence="1 2">AAU 773</strain>
    </source>
</reference>
<evidence type="ECO:0000313" key="2">
    <source>
        <dbReference type="Proteomes" id="UP001390339"/>
    </source>
</evidence>
<dbReference type="Proteomes" id="UP001390339">
    <property type="component" value="Unassembled WGS sequence"/>
</dbReference>
<keyword evidence="2" id="KW-1185">Reference proteome</keyword>
<organism evidence="1 2">
    <name type="scientific">Apiospora arundinis</name>
    <dbReference type="NCBI Taxonomy" id="335852"/>
    <lineage>
        <taxon>Eukaryota</taxon>
        <taxon>Fungi</taxon>
        <taxon>Dikarya</taxon>
        <taxon>Ascomycota</taxon>
        <taxon>Pezizomycotina</taxon>
        <taxon>Sordariomycetes</taxon>
        <taxon>Xylariomycetidae</taxon>
        <taxon>Amphisphaeriales</taxon>
        <taxon>Apiosporaceae</taxon>
        <taxon>Apiospora</taxon>
    </lineage>
</organism>
<comment type="caution">
    <text evidence="1">The sequence shown here is derived from an EMBL/GenBank/DDBJ whole genome shotgun (WGS) entry which is preliminary data.</text>
</comment>
<name>A0ABR2IG91_9PEZI</name>
<gene>
    <name evidence="1" type="ORF">PGQ11_008835</name>
</gene>
<evidence type="ECO:0008006" key="3">
    <source>
        <dbReference type="Google" id="ProtNLM"/>
    </source>
</evidence>
<dbReference type="EMBL" id="JAPCWZ010000005">
    <property type="protein sequence ID" value="KAK8862600.1"/>
    <property type="molecule type" value="Genomic_DNA"/>
</dbReference>
<protein>
    <recommendedName>
        <fullName evidence="3">F-box domain-containing protein</fullName>
    </recommendedName>
</protein>
<accession>A0ABR2IG91</accession>
<evidence type="ECO:0000313" key="1">
    <source>
        <dbReference type="EMBL" id="KAK8862600.1"/>
    </source>
</evidence>